<comment type="caution">
    <text evidence="1">The sequence shown here is derived from an EMBL/GenBank/DDBJ whole genome shotgun (WGS) entry which is preliminary data.</text>
</comment>
<evidence type="ECO:0000313" key="2">
    <source>
        <dbReference type="Proteomes" id="UP000225548"/>
    </source>
</evidence>
<proteinExistence type="predicted"/>
<evidence type="ECO:0000313" key="1">
    <source>
        <dbReference type="EMBL" id="PFG33350.1"/>
    </source>
</evidence>
<gene>
    <name evidence="1" type="ORF">ATL42_1220</name>
</gene>
<name>A0A2A9E5A3_9MICO</name>
<keyword evidence="2" id="KW-1185">Reference proteome</keyword>
<sequence>MKESHSPGESDLAFFIGTENMAQTVVEVVKIIAPIALEALAKSAASLMEGAATQSAVTLLPEPRTVADDDSGSIITTDTWQYCETNFASQYGYYYQGLRSTPVTGDLPIAAAEDIIIWEQKNGISDIQHYLQVEFKDSINSADSIELANNLGSLFQERFGEEALNWTPFSKRYNFPDGLIVDVYMVTAAARDVDNNPAGIASYCFVAYNHVTH</sequence>
<dbReference type="AlphaFoldDB" id="A0A2A9E5A3"/>
<dbReference type="Proteomes" id="UP000225548">
    <property type="component" value="Unassembled WGS sequence"/>
</dbReference>
<organism evidence="1 2">
    <name type="scientific">Sanguibacter antarcticus</name>
    <dbReference type="NCBI Taxonomy" id="372484"/>
    <lineage>
        <taxon>Bacteria</taxon>
        <taxon>Bacillati</taxon>
        <taxon>Actinomycetota</taxon>
        <taxon>Actinomycetes</taxon>
        <taxon>Micrococcales</taxon>
        <taxon>Sanguibacteraceae</taxon>
        <taxon>Sanguibacter</taxon>
    </lineage>
</organism>
<reference evidence="1 2" key="1">
    <citation type="submission" date="2017-10" db="EMBL/GenBank/DDBJ databases">
        <title>Sequencing the genomes of 1000 actinobacteria strains.</title>
        <authorList>
            <person name="Klenk H.-P."/>
        </authorList>
    </citation>
    <scope>NUCLEOTIDE SEQUENCE [LARGE SCALE GENOMIC DNA]</scope>
    <source>
        <strain evidence="1 2">DSM 18966</strain>
    </source>
</reference>
<protein>
    <submittedName>
        <fullName evidence="1">Uncharacterized protein</fullName>
    </submittedName>
</protein>
<dbReference type="EMBL" id="PDJG01000001">
    <property type="protein sequence ID" value="PFG33350.1"/>
    <property type="molecule type" value="Genomic_DNA"/>
</dbReference>
<accession>A0A2A9E5A3</accession>